<dbReference type="Gene3D" id="3.40.50.150">
    <property type="entry name" value="Vaccinia Virus protein VP39"/>
    <property type="match status" value="1"/>
</dbReference>
<evidence type="ECO:0000256" key="5">
    <source>
        <dbReference type="ARBA" id="ARBA00022603"/>
    </source>
</evidence>
<protein>
    <recommendedName>
        <fullName evidence="3">protein-histidine N-methyltransferase</fullName>
        <ecNumber evidence="3">2.1.1.85</ecNumber>
    </recommendedName>
</protein>
<dbReference type="GO" id="GO:0005634">
    <property type="term" value="C:nucleus"/>
    <property type="evidence" value="ECO:0007669"/>
    <property type="project" value="UniProtKB-SubCell"/>
</dbReference>
<dbReference type="EMBL" id="JAVRJZ010000020">
    <property type="protein sequence ID" value="KAK2706530.1"/>
    <property type="molecule type" value="Genomic_DNA"/>
</dbReference>
<sequence length="260" mass="29601">MFFSFLEENQNKTILSSESKETEVPFLEVEAESCQENEGGSNCYNQVVLNKSSLKYLPGQDIVESLRFKNPDVYDIIEGNQSDLVNGIYEGGFKVWECTLDLLLFLEKCGDLKNSSQVLDLGCGAGLLGIFALSKGCSIYFQDYNIDVLQLWTVPNVKLNMPSSLNKCRYFSGSWKDFSERMCEEKQKFDVILTSETIYNPSYYGSLVDCIKNTMKEDGVTYPFDECSVKSQNTFLFSVCGTLICNCKDGFLFFHRLYLY</sequence>
<dbReference type="EC" id="2.1.1.85" evidence="3"/>
<evidence type="ECO:0000256" key="4">
    <source>
        <dbReference type="ARBA" id="ARBA00022490"/>
    </source>
</evidence>
<dbReference type="GO" id="GO:0005737">
    <property type="term" value="C:cytoplasm"/>
    <property type="evidence" value="ECO:0007669"/>
    <property type="project" value="UniProtKB-SubCell"/>
</dbReference>
<dbReference type="Proteomes" id="UP001187531">
    <property type="component" value="Unassembled WGS sequence"/>
</dbReference>
<dbReference type="GO" id="GO:0018064">
    <property type="term" value="F:protein-L-histidine N-tele-methyltransferase activity"/>
    <property type="evidence" value="ECO:0007669"/>
    <property type="project" value="UniProtKB-EC"/>
</dbReference>
<dbReference type="PANTHER" id="PTHR14614:SF39">
    <property type="entry name" value="HISTIDINE PROTEIN METHYLTRANSFERASE 1 HOMOLOG"/>
    <property type="match status" value="1"/>
</dbReference>
<gene>
    <name evidence="10" type="ORF">QYM36_016531</name>
</gene>
<reference evidence="10" key="1">
    <citation type="submission" date="2023-07" db="EMBL/GenBank/DDBJ databases">
        <title>Chromosome-level genome assembly of Artemia franciscana.</title>
        <authorList>
            <person name="Jo E."/>
        </authorList>
    </citation>
    <scope>NUCLEOTIDE SEQUENCE</scope>
    <source>
        <tissue evidence="10">Whole body</tissue>
    </source>
</reference>
<dbReference type="InterPro" id="IPR029063">
    <property type="entry name" value="SAM-dependent_MTases_sf"/>
</dbReference>
<dbReference type="AlphaFoldDB" id="A0AA88L3I9"/>
<evidence type="ECO:0000256" key="3">
    <source>
        <dbReference type="ARBA" id="ARBA00012533"/>
    </source>
</evidence>
<evidence type="ECO:0000256" key="2">
    <source>
        <dbReference type="ARBA" id="ARBA00004496"/>
    </source>
</evidence>
<comment type="subcellular location">
    <subcellularLocation>
        <location evidence="2">Cytoplasm</location>
    </subcellularLocation>
    <subcellularLocation>
        <location evidence="1">Nucleus</location>
    </subcellularLocation>
</comment>
<dbReference type="InterPro" id="IPR019410">
    <property type="entry name" value="Methyltransf_16"/>
</dbReference>
<evidence type="ECO:0000256" key="7">
    <source>
        <dbReference type="ARBA" id="ARBA00022691"/>
    </source>
</evidence>
<evidence type="ECO:0000256" key="9">
    <source>
        <dbReference type="ARBA" id="ARBA00038126"/>
    </source>
</evidence>
<evidence type="ECO:0000256" key="6">
    <source>
        <dbReference type="ARBA" id="ARBA00022679"/>
    </source>
</evidence>
<dbReference type="CDD" id="cd02440">
    <property type="entry name" value="AdoMet_MTases"/>
    <property type="match status" value="1"/>
</dbReference>
<proteinExistence type="inferred from homology"/>
<comment type="similarity">
    <text evidence="9">Belongs to the methyltransferase superfamily. METTL18 family.</text>
</comment>
<dbReference type="GO" id="GO:0032259">
    <property type="term" value="P:methylation"/>
    <property type="evidence" value="ECO:0007669"/>
    <property type="project" value="UniProtKB-KW"/>
</dbReference>
<keyword evidence="6" id="KW-0808">Transferase</keyword>
<keyword evidence="7" id="KW-0949">S-adenosyl-L-methionine</keyword>
<comment type="caution">
    <text evidence="10">The sequence shown here is derived from an EMBL/GenBank/DDBJ whole genome shotgun (WGS) entry which is preliminary data.</text>
</comment>
<evidence type="ECO:0000256" key="1">
    <source>
        <dbReference type="ARBA" id="ARBA00004123"/>
    </source>
</evidence>
<dbReference type="SUPFAM" id="SSF53335">
    <property type="entry name" value="S-adenosyl-L-methionine-dependent methyltransferases"/>
    <property type="match status" value="1"/>
</dbReference>
<keyword evidence="4" id="KW-0963">Cytoplasm</keyword>
<keyword evidence="8" id="KW-0539">Nucleus</keyword>
<evidence type="ECO:0000256" key="8">
    <source>
        <dbReference type="ARBA" id="ARBA00023242"/>
    </source>
</evidence>
<accession>A0AA88L3I9</accession>
<organism evidence="10 11">
    <name type="scientific">Artemia franciscana</name>
    <name type="common">Brine shrimp</name>
    <name type="synonym">Artemia sanfranciscana</name>
    <dbReference type="NCBI Taxonomy" id="6661"/>
    <lineage>
        <taxon>Eukaryota</taxon>
        <taxon>Metazoa</taxon>
        <taxon>Ecdysozoa</taxon>
        <taxon>Arthropoda</taxon>
        <taxon>Crustacea</taxon>
        <taxon>Branchiopoda</taxon>
        <taxon>Anostraca</taxon>
        <taxon>Artemiidae</taxon>
        <taxon>Artemia</taxon>
    </lineage>
</organism>
<evidence type="ECO:0000313" key="11">
    <source>
        <dbReference type="Proteomes" id="UP001187531"/>
    </source>
</evidence>
<name>A0AA88L3I9_ARTSF</name>
<dbReference type="PANTHER" id="PTHR14614">
    <property type="entry name" value="HEPATOCELLULAR CARCINOMA-ASSOCIATED ANTIGEN"/>
    <property type="match status" value="1"/>
</dbReference>
<keyword evidence="11" id="KW-1185">Reference proteome</keyword>
<dbReference type="Pfam" id="PF10294">
    <property type="entry name" value="Methyltransf_16"/>
    <property type="match status" value="1"/>
</dbReference>
<evidence type="ECO:0000313" key="10">
    <source>
        <dbReference type="EMBL" id="KAK2706530.1"/>
    </source>
</evidence>
<keyword evidence="5" id="KW-0489">Methyltransferase</keyword>